<evidence type="ECO:0000256" key="2">
    <source>
        <dbReference type="ARBA" id="ARBA00009773"/>
    </source>
</evidence>
<evidence type="ECO:0000256" key="1">
    <source>
        <dbReference type="ARBA" id="ARBA00004141"/>
    </source>
</evidence>
<dbReference type="SMART" id="SM00065">
    <property type="entry name" value="GAF"/>
    <property type="match status" value="1"/>
</dbReference>
<dbReference type="Proteomes" id="UP000509579">
    <property type="component" value="Chromosome"/>
</dbReference>
<proteinExistence type="inferred from homology"/>
<feature type="transmembrane region" description="Helical" evidence="7">
    <location>
        <begin position="105"/>
        <end position="126"/>
    </location>
</feature>
<feature type="transmembrane region" description="Helical" evidence="7">
    <location>
        <begin position="301"/>
        <end position="321"/>
    </location>
</feature>
<comment type="subcellular location">
    <subcellularLocation>
        <location evidence="1">Membrane</location>
        <topology evidence="1">Multi-pass membrane protein</topology>
    </subcellularLocation>
</comment>
<feature type="transmembrane region" description="Helical" evidence="7">
    <location>
        <begin position="328"/>
        <end position="346"/>
    </location>
</feature>
<evidence type="ECO:0000256" key="7">
    <source>
        <dbReference type="SAM" id="Phobius"/>
    </source>
</evidence>
<dbReference type="PANTHER" id="PTHR43102:SF2">
    <property type="entry name" value="GAF DOMAIN-CONTAINING PROTEIN"/>
    <property type="match status" value="1"/>
</dbReference>
<dbReference type="RefSeq" id="WP_175503780.1">
    <property type="nucleotide sequence ID" value="NZ_CAURQT010000015.1"/>
</dbReference>
<evidence type="ECO:0000256" key="6">
    <source>
        <dbReference type="SAM" id="MobiDB-lite"/>
    </source>
</evidence>
<dbReference type="InterPro" id="IPR029016">
    <property type="entry name" value="GAF-like_dom_sf"/>
</dbReference>
<dbReference type="Pfam" id="PF01594">
    <property type="entry name" value="AI-2E_transport"/>
    <property type="match status" value="1"/>
</dbReference>
<feature type="transmembrane region" description="Helical" evidence="7">
    <location>
        <begin position="267"/>
        <end position="295"/>
    </location>
</feature>
<dbReference type="InterPro" id="IPR002549">
    <property type="entry name" value="AI-2E-like"/>
</dbReference>
<sequence length="844" mass="90553">MPDTSNATAAASTSGAVPAAQPVPGGSRRGPAPEPAAVEAPMFAQLAAMLPALRVLVGMLIAALVIVGLYFGRDLLVPLALALLLGFLLDPAVSRLKRWGLSRLASTLVVVAITLCALGGMGAYLGNQVSQLSADLPTYQNTIRTKLRDLRKYVSGPSVWDGARKTYDTVEKEIVGPVGRAAAPRVQRVEIQPVELKPLAQFTAWLDRVSEPVLMAGIVLLFVVLILLDRDDLRDRLVRLMGGNLHLATNALDEASQRIGRYLRMQFIVNASYGIPMAAALWFIGVPGAILWGVVAAIMRFVPYVGPLISAVFPLALAFAVDPGWNMFLWTLGLILVLELVSNNVIEPWLYGTSTGLSTLSIILAATFWTALWGPVGLILSTPLTVCLLVLGRYLPALQFMEVLLGNTPVLDAPHRLYQRLLGGDVEEAIELCTETVEALVPAKPTPTQWSDAVTRMYDEVVMPTLRVATSHHTGAATAAHRLRLAQGMDLLLAELAEQYPARPHPDAAPARRARVHCVGARWEVDALAATAMAHALALAGQDVSHSPHALTPRVQAPDERSWDKVELLCLSVFTPQPQAQVRQICRRLRRRWPDLRIVLVLWNAPPELLADNAAAQLGVDAITTSVRELLLRIDALLAPAPGGGPRPAPVGEGDAARVAALHASGWLQPGHTDDIRDMVVQAANAFHVPFAQVSLVDADWVHTPGSLMPSLGGDPDHPGLERALSVCSYVVHDGEEIEVEDIARDPRFADNPVLQAAKIRFYAGVPLCDRHGAVLGSLCIMDTEPRSLADSEFELLHDMARQLQAALSTPAEVPPPSDAGPKAPAQELPSDPLLGPPPGAAMV</sequence>
<feature type="transmembrane region" description="Helical" evidence="7">
    <location>
        <begin position="52"/>
        <end position="70"/>
    </location>
</feature>
<feature type="transmembrane region" description="Helical" evidence="7">
    <location>
        <begin position="76"/>
        <end position="93"/>
    </location>
</feature>
<keyword evidence="3 7" id="KW-0812">Transmembrane</keyword>
<evidence type="ECO:0000259" key="8">
    <source>
        <dbReference type="SMART" id="SM00065"/>
    </source>
</evidence>
<accession>A0A6N1X3Q9</accession>
<gene>
    <name evidence="9" type="ORF">HUK68_08380</name>
</gene>
<organism evidence="9 10">
    <name type="scientific">Comamonas antarctica</name>
    <dbReference type="NCBI Taxonomy" id="2743470"/>
    <lineage>
        <taxon>Bacteria</taxon>
        <taxon>Pseudomonadati</taxon>
        <taxon>Pseudomonadota</taxon>
        <taxon>Betaproteobacteria</taxon>
        <taxon>Burkholderiales</taxon>
        <taxon>Comamonadaceae</taxon>
        <taxon>Comamonas</taxon>
    </lineage>
</organism>
<dbReference type="AlphaFoldDB" id="A0A6N1X3Q9"/>
<dbReference type="Pfam" id="PF01590">
    <property type="entry name" value="GAF"/>
    <property type="match status" value="1"/>
</dbReference>
<evidence type="ECO:0000256" key="5">
    <source>
        <dbReference type="ARBA" id="ARBA00023136"/>
    </source>
</evidence>
<dbReference type="SUPFAM" id="SSF55781">
    <property type="entry name" value="GAF domain-like"/>
    <property type="match status" value="1"/>
</dbReference>
<keyword evidence="4 7" id="KW-1133">Transmembrane helix</keyword>
<evidence type="ECO:0000313" key="10">
    <source>
        <dbReference type="Proteomes" id="UP000509579"/>
    </source>
</evidence>
<dbReference type="Gene3D" id="3.30.450.40">
    <property type="match status" value="1"/>
</dbReference>
<protein>
    <submittedName>
        <fullName evidence="9">AI-2E family transporter</fullName>
    </submittedName>
</protein>
<name>A0A6N1X3Q9_9BURK</name>
<feature type="region of interest" description="Disordered" evidence="6">
    <location>
        <begin position="1"/>
        <end position="34"/>
    </location>
</feature>
<evidence type="ECO:0000256" key="4">
    <source>
        <dbReference type="ARBA" id="ARBA00022989"/>
    </source>
</evidence>
<dbReference type="GO" id="GO:0016020">
    <property type="term" value="C:membrane"/>
    <property type="evidence" value="ECO:0007669"/>
    <property type="project" value="UniProtKB-SubCell"/>
</dbReference>
<reference evidence="9 10" key="1">
    <citation type="submission" date="2020-06" db="EMBL/GenBank/DDBJ databases">
        <title>Acidovorax antarctica sp. nov., isolated from Corinth ice sheet soil, Antarctic Fields Peninsula.</title>
        <authorList>
            <person name="Xu Q."/>
            <person name="Peng F."/>
        </authorList>
    </citation>
    <scope>NUCLEOTIDE SEQUENCE [LARGE SCALE GENOMIC DNA]</scope>
    <source>
        <strain evidence="9 10">16-35-5</strain>
    </source>
</reference>
<keyword evidence="5 7" id="KW-0472">Membrane</keyword>
<feature type="compositionally biased region" description="Pro residues" evidence="6">
    <location>
        <begin position="835"/>
        <end position="844"/>
    </location>
</feature>
<dbReference type="EMBL" id="CP054840">
    <property type="protein sequence ID" value="QKV52903.1"/>
    <property type="molecule type" value="Genomic_DNA"/>
</dbReference>
<comment type="similarity">
    <text evidence="2">Belongs to the autoinducer-2 exporter (AI-2E) (TC 2.A.86) family.</text>
</comment>
<feature type="region of interest" description="Disordered" evidence="6">
    <location>
        <begin position="807"/>
        <end position="844"/>
    </location>
</feature>
<dbReference type="InterPro" id="IPR003018">
    <property type="entry name" value="GAF"/>
</dbReference>
<feature type="compositionally biased region" description="Low complexity" evidence="6">
    <location>
        <begin position="1"/>
        <end position="20"/>
    </location>
</feature>
<feature type="transmembrane region" description="Helical" evidence="7">
    <location>
        <begin position="212"/>
        <end position="229"/>
    </location>
</feature>
<dbReference type="PANTHER" id="PTHR43102">
    <property type="entry name" value="SLR1143 PROTEIN"/>
    <property type="match status" value="1"/>
</dbReference>
<evidence type="ECO:0000256" key="3">
    <source>
        <dbReference type="ARBA" id="ARBA00022692"/>
    </source>
</evidence>
<keyword evidence="10" id="KW-1185">Reference proteome</keyword>
<dbReference type="KEGG" id="aant:HUK68_08380"/>
<feature type="domain" description="GAF" evidence="8">
    <location>
        <begin position="671"/>
        <end position="815"/>
    </location>
</feature>
<evidence type="ECO:0000313" key="9">
    <source>
        <dbReference type="EMBL" id="QKV52903.1"/>
    </source>
</evidence>